<dbReference type="AlphaFoldDB" id="A0A8T1AH24"/>
<feature type="region of interest" description="Disordered" evidence="1">
    <location>
        <begin position="1"/>
        <end position="36"/>
    </location>
</feature>
<dbReference type="Proteomes" id="UP000736787">
    <property type="component" value="Unassembled WGS sequence"/>
</dbReference>
<reference evidence="2" key="1">
    <citation type="submission" date="2018-10" db="EMBL/GenBank/DDBJ databases">
        <title>Effector identification in a new, highly contiguous assembly of the strawberry crown rot pathogen Phytophthora cactorum.</title>
        <authorList>
            <person name="Armitage A.D."/>
            <person name="Nellist C.F."/>
            <person name="Bates H."/>
            <person name="Vickerstaff R.J."/>
            <person name="Harrison R.J."/>
        </authorList>
    </citation>
    <scope>NUCLEOTIDE SEQUENCE</scope>
    <source>
        <strain evidence="2">4040</strain>
    </source>
</reference>
<dbReference type="EMBL" id="RCMK01002334">
    <property type="protein sequence ID" value="KAG2882384.1"/>
    <property type="molecule type" value="Genomic_DNA"/>
</dbReference>
<protein>
    <submittedName>
        <fullName evidence="2">Uncharacterized protein</fullName>
    </submittedName>
</protein>
<gene>
    <name evidence="2" type="ORF">PC117_g26235</name>
</gene>
<comment type="caution">
    <text evidence="2">The sequence shown here is derived from an EMBL/GenBank/DDBJ whole genome shotgun (WGS) entry which is preliminary data.</text>
</comment>
<feature type="region of interest" description="Disordered" evidence="1">
    <location>
        <begin position="45"/>
        <end position="64"/>
    </location>
</feature>
<sequence>MSSLTKTPAQDSASADSATSVPAQASTSTTDFTLSVGEYHAQQYKKRVEDKAATPRRSSRARRC</sequence>
<proteinExistence type="predicted"/>
<evidence type="ECO:0000313" key="2">
    <source>
        <dbReference type="EMBL" id="KAG2882384.1"/>
    </source>
</evidence>
<organism evidence="2 3">
    <name type="scientific">Phytophthora cactorum</name>
    <dbReference type="NCBI Taxonomy" id="29920"/>
    <lineage>
        <taxon>Eukaryota</taxon>
        <taxon>Sar</taxon>
        <taxon>Stramenopiles</taxon>
        <taxon>Oomycota</taxon>
        <taxon>Peronosporomycetes</taxon>
        <taxon>Peronosporales</taxon>
        <taxon>Peronosporaceae</taxon>
        <taxon>Phytophthora</taxon>
    </lineage>
</organism>
<evidence type="ECO:0000256" key="1">
    <source>
        <dbReference type="SAM" id="MobiDB-lite"/>
    </source>
</evidence>
<accession>A0A8T1AH24</accession>
<evidence type="ECO:0000313" key="3">
    <source>
        <dbReference type="Proteomes" id="UP000736787"/>
    </source>
</evidence>
<feature type="compositionally biased region" description="Low complexity" evidence="1">
    <location>
        <begin position="7"/>
        <end position="23"/>
    </location>
</feature>
<feature type="compositionally biased region" description="Polar residues" evidence="1">
    <location>
        <begin position="24"/>
        <end position="33"/>
    </location>
</feature>
<name>A0A8T1AH24_9STRA</name>